<sequence length="343" mass="38154">MKLFLLSIGFILLTLGMQEISSILLILFFSFFTALIFAPLVRWLQRKRVPPLISVGMVLLLFILITAVFGLLTSVTVTQLSERIPVYETELTEYTETIVQYIPSVEEISIQGILQDIVASLVGFGMRILNGIINATTTILLILFITTFLLLDSAGTSQKIKKELGEEFVLLEKLHDLGKVVMRYVIVRTETNLITALGITVILFIANIEFAIFWGVVIFIFSYIPFIGLTLASIPPALLALLQYGPAGAIILIISILFINLLADEVLFPSLAGRDLELSPSVVLLSLIYWTYVLGPAGAIISTPLIISIKIILESFEETEELSKLMNSKENHKREKKSDDKET</sequence>
<evidence type="ECO:0000256" key="7">
    <source>
        <dbReference type="SAM" id="Phobius"/>
    </source>
</evidence>
<evidence type="ECO:0000256" key="1">
    <source>
        <dbReference type="ARBA" id="ARBA00004141"/>
    </source>
</evidence>
<feature type="region of interest" description="Disordered" evidence="6">
    <location>
        <begin position="324"/>
        <end position="343"/>
    </location>
</feature>
<feature type="transmembrane region" description="Helical" evidence="7">
    <location>
        <begin position="185"/>
        <end position="206"/>
    </location>
</feature>
<gene>
    <name evidence="8" type="ORF">CUN85_01990</name>
</gene>
<comment type="caution">
    <text evidence="8">The sequence shown here is derived from an EMBL/GenBank/DDBJ whole genome shotgun (WGS) entry which is preliminary data.</text>
</comment>
<keyword evidence="9" id="KW-1185">Reference proteome</keyword>
<dbReference type="EMBL" id="PGGK01000002">
    <property type="protein sequence ID" value="TGC10949.1"/>
    <property type="molecule type" value="Genomic_DNA"/>
</dbReference>
<proteinExistence type="inferred from homology"/>
<dbReference type="GO" id="GO:0055085">
    <property type="term" value="P:transmembrane transport"/>
    <property type="evidence" value="ECO:0007669"/>
    <property type="project" value="TreeGrafter"/>
</dbReference>
<evidence type="ECO:0000256" key="4">
    <source>
        <dbReference type="ARBA" id="ARBA00022989"/>
    </source>
</evidence>
<dbReference type="RefSeq" id="WP_135388484.1">
    <property type="nucleotide sequence ID" value="NZ_PGGK01000002.1"/>
</dbReference>
<feature type="transmembrane region" description="Helical" evidence="7">
    <location>
        <begin position="51"/>
        <end position="72"/>
    </location>
</feature>
<dbReference type="GO" id="GO:0016020">
    <property type="term" value="C:membrane"/>
    <property type="evidence" value="ECO:0007669"/>
    <property type="project" value="UniProtKB-SubCell"/>
</dbReference>
<keyword evidence="4 7" id="KW-1133">Transmembrane helix</keyword>
<protein>
    <submittedName>
        <fullName evidence="8">AI-2E family transporter</fullName>
    </submittedName>
</protein>
<keyword evidence="5 7" id="KW-0472">Membrane</keyword>
<evidence type="ECO:0000313" key="9">
    <source>
        <dbReference type="Proteomes" id="UP000297295"/>
    </source>
</evidence>
<dbReference type="InterPro" id="IPR002549">
    <property type="entry name" value="AI-2E-like"/>
</dbReference>
<feature type="transmembrane region" description="Helical" evidence="7">
    <location>
        <begin position="128"/>
        <end position="151"/>
    </location>
</feature>
<evidence type="ECO:0000256" key="3">
    <source>
        <dbReference type="ARBA" id="ARBA00022692"/>
    </source>
</evidence>
<evidence type="ECO:0000313" key="8">
    <source>
        <dbReference type="EMBL" id="TGC10949.1"/>
    </source>
</evidence>
<evidence type="ECO:0000256" key="6">
    <source>
        <dbReference type="SAM" id="MobiDB-lite"/>
    </source>
</evidence>
<keyword evidence="3 7" id="KW-0812">Transmembrane</keyword>
<dbReference type="AlphaFoldDB" id="A0A4E0R1B2"/>
<comment type="similarity">
    <text evidence="2">Belongs to the autoinducer-2 exporter (AI-2E) (TC 2.A.86) family.</text>
</comment>
<evidence type="ECO:0000256" key="5">
    <source>
        <dbReference type="ARBA" id="ARBA00023136"/>
    </source>
</evidence>
<dbReference type="PANTHER" id="PTHR21716">
    <property type="entry name" value="TRANSMEMBRANE PROTEIN"/>
    <property type="match status" value="1"/>
</dbReference>
<accession>A0A4E0R1B2</accession>
<feature type="transmembrane region" description="Helical" evidence="7">
    <location>
        <begin position="244"/>
        <end position="263"/>
    </location>
</feature>
<feature type="transmembrane region" description="Helical" evidence="7">
    <location>
        <begin position="212"/>
        <end position="232"/>
    </location>
</feature>
<dbReference type="Proteomes" id="UP000297295">
    <property type="component" value="Unassembled WGS sequence"/>
</dbReference>
<name>A0A4E0R1B2_9EURY</name>
<comment type="subcellular location">
    <subcellularLocation>
        <location evidence="1">Membrane</location>
        <topology evidence="1">Multi-pass membrane protein</topology>
    </subcellularLocation>
</comment>
<feature type="transmembrane region" description="Helical" evidence="7">
    <location>
        <begin position="26"/>
        <end position="44"/>
    </location>
</feature>
<evidence type="ECO:0000256" key="2">
    <source>
        <dbReference type="ARBA" id="ARBA00009773"/>
    </source>
</evidence>
<reference evidence="8 9" key="1">
    <citation type="submission" date="2017-11" db="EMBL/GenBank/DDBJ databases">
        <title>Isolation and Characterization of Methanogenic Archaea from Saline Meromictic Lake at Siberia.</title>
        <authorList>
            <person name="Shen Y."/>
            <person name="Huang H.-H."/>
            <person name="Lai M.-C."/>
            <person name="Chen S.-C."/>
        </authorList>
    </citation>
    <scope>NUCLEOTIDE SEQUENCE [LARGE SCALE GENOMIC DNA]</scope>
    <source>
        <strain evidence="8 9">SY-01</strain>
    </source>
</reference>
<feature type="transmembrane region" description="Helical" evidence="7">
    <location>
        <begin position="283"/>
        <end position="307"/>
    </location>
</feature>
<dbReference type="Pfam" id="PF01594">
    <property type="entry name" value="AI-2E_transport"/>
    <property type="match status" value="1"/>
</dbReference>
<dbReference type="PANTHER" id="PTHR21716:SF64">
    <property type="entry name" value="AI-2 TRANSPORT PROTEIN TQSA"/>
    <property type="match status" value="1"/>
</dbReference>
<organism evidence="8 9">
    <name type="scientific">Methanolobus halotolerans</name>
    <dbReference type="NCBI Taxonomy" id="2052935"/>
    <lineage>
        <taxon>Archaea</taxon>
        <taxon>Methanobacteriati</taxon>
        <taxon>Methanobacteriota</taxon>
        <taxon>Stenosarchaea group</taxon>
        <taxon>Methanomicrobia</taxon>
        <taxon>Methanosarcinales</taxon>
        <taxon>Methanosarcinaceae</taxon>
        <taxon>Methanolobus</taxon>
    </lineage>
</organism>